<reference evidence="1" key="1">
    <citation type="journal article" date="2017" name="Proc. Natl. Acad. Sci. U.S.A.">
        <title>Comparative genomics uncovers the prolific and distinctive metabolic potential of the cyanobacterial genus Moorea.</title>
        <authorList>
            <person name="Leao T."/>
            <person name="Castelao G."/>
            <person name="Korobeynikov A."/>
            <person name="Monroe E.A."/>
            <person name="Podell S."/>
            <person name="Glukhov E."/>
            <person name="Allen E.E."/>
            <person name="Gerwick W.H."/>
            <person name="Gerwick L."/>
        </authorList>
    </citation>
    <scope>NUCLEOTIDE SEQUENCE</scope>
    <source>
        <strain evidence="1">JHB</strain>
    </source>
</reference>
<accession>A0A9Q9SSM6</accession>
<reference evidence="1" key="2">
    <citation type="submission" date="2022-10" db="EMBL/GenBank/DDBJ databases">
        <authorList>
            <person name="Ngo T.-E."/>
        </authorList>
    </citation>
    <scope>NUCLEOTIDE SEQUENCE</scope>
    <source>
        <strain evidence="1">JHB</strain>
    </source>
</reference>
<evidence type="ECO:0000313" key="1">
    <source>
        <dbReference type="EMBL" id="WAN68892.1"/>
    </source>
</evidence>
<dbReference type="Proteomes" id="UP000176944">
    <property type="component" value="Chromosome"/>
</dbReference>
<organism evidence="1">
    <name type="scientific">Moorena producens (strain JHB)</name>
    <dbReference type="NCBI Taxonomy" id="1454205"/>
    <lineage>
        <taxon>Bacteria</taxon>
        <taxon>Bacillati</taxon>
        <taxon>Cyanobacteriota</taxon>
        <taxon>Cyanophyceae</taxon>
        <taxon>Coleofasciculales</taxon>
        <taxon>Coleofasciculaceae</taxon>
        <taxon>Moorena</taxon>
    </lineage>
</organism>
<dbReference type="AlphaFoldDB" id="A0A9Q9SSM6"/>
<sequence length="52" mass="5971">MIQKSRYAIAFCTILVGGHCWFPTPNAAGIHLGNAHQPEYPWIFGYWWPLPI</sequence>
<gene>
    <name evidence="1" type="ORF">BJP36_41755</name>
</gene>
<proteinExistence type="predicted"/>
<name>A0A9Q9SSM6_MOOP1</name>
<dbReference type="EMBL" id="CP017708">
    <property type="protein sequence ID" value="WAN68892.1"/>
    <property type="molecule type" value="Genomic_DNA"/>
</dbReference>
<protein>
    <submittedName>
        <fullName evidence="1">Uncharacterized protein</fullName>
    </submittedName>
</protein>